<name>A0ACD3B332_9AGAR</name>
<dbReference type="EMBL" id="ML208288">
    <property type="protein sequence ID" value="TFK72186.1"/>
    <property type="molecule type" value="Genomic_DNA"/>
</dbReference>
<accession>A0ACD3B332</accession>
<dbReference type="Proteomes" id="UP000308600">
    <property type="component" value="Unassembled WGS sequence"/>
</dbReference>
<keyword evidence="2" id="KW-1185">Reference proteome</keyword>
<gene>
    <name evidence="1" type="ORF">BDN72DRAFT_372353</name>
</gene>
<protein>
    <submittedName>
        <fullName evidence="1">Uncharacterized protein</fullName>
    </submittedName>
</protein>
<organism evidence="1 2">
    <name type="scientific">Pluteus cervinus</name>
    <dbReference type="NCBI Taxonomy" id="181527"/>
    <lineage>
        <taxon>Eukaryota</taxon>
        <taxon>Fungi</taxon>
        <taxon>Dikarya</taxon>
        <taxon>Basidiomycota</taxon>
        <taxon>Agaricomycotina</taxon>
        <taxon>Agaricomycetes</taxon>
        <taxon>Agaricomycetidae</taxon>
        <taxon>Agaricales</taxon>
        <taxon>Pluteineae</taxon>
        <taxon>Pluteaceae</taxon>
        <taxon>Pluteus</taxon>
    </lineage>
</organism>
<proteinExistence type="predicted"/>
<evidence type="ECO:0000313" key="2">
    <source>
        <dbReference type="Proteomes" id="UP000308600"/>
    </source>
</evidence>
<reference evidence="1 2" key="1">
    <citation type="journal article" date="2019" name="Nat. Ecol. Evol.">
        <title>Megaphylogeny resolves global patterns of mushroom evolution.</title>
        <authorList>
            <person name="Varga T."/>
            <person name="Krizsan K."/>
            <person name="Foldi C."/>
            <person name="Dima B."/>
            <person name="Sanchez-Garcia M."/>
            <person name="Sanchez-Ramirez S."/>
            <person name="Szollosi G.J."/>
            <person name="Szarkandi J.G."/>
            <person name="Papp V."/>
            <person name="Albert L."/>
            <person name="Andreopoulos W."/>
            <person name="Angelini C."/>
            <person name="Antonin V."/>
            <person name="Barry K.W."/>
            <person name="Bougher N.L."/>
            <person name="Buchanan P."/>
            <person name="Buyck B."/>
            <person name="Bense V."/>
            <person name="Catcheside P."/>
            <person name="Chovatia M."/>
            <person name="Cooper J."/>
            <person name="Damon W."/>
            <person name="Desjardin D."/>
            <person name="Finy P."/>
            <person name="Geml J."/>
            <person name="Haridas S."/>
            <person name="Hughes K."/>
            <person name="Justo A."/>
            <person name="Karasinski D."/>
            <person name="Kautmanova I."/>
            <person name="Kiss B."/>
            <person name="Kocsube S."/>
            <person name="Kotiranta H."/>
            <person name="LaButti K.M."/>
            <person name="Lechner B.E."/>
            <person name="Liimatainen K."/>
            <person name="Lipzen A."/>
            <person name="Lukacs Z."/>
            <person name="Mihaltcheva S."/>
            <person name="Morgado L.N."/>
            <person name="Niskanen T."/>
            <person name="Noordeloos M.E."/>
            <person name="Ohm R.A."/>
            <person name="Ortiz-Santana B."/>
            <person name="Ovrebo C."/>
            <person name="Racz N."/>
            <person name="Riley R."/>
            <person name="Savchenko A."/>
            <person name="Shiryaev A."/>
            <person name="Soop K."/>
            <person name="Spirin V."/>
            <person name="Szebenyi C."/>
            <person name="Tomsovsky M."/>
            <person name="Tulloss R.E."/>
            <person name="Uehling J."/>
            <person name="Grigoriev I.V."/>
            <person name="Vagvolgyi C."/>
            <person name="Papp T."/>
            <person name="Martin F.M."/>
            <person name="Miettinen O."/>
            <person name="Hibbett D.S."/>
            <person name="Nagy L.G."/>
        </authorList>
    </citation>
    <scope>NUCLEOTIDE SEQUENCE [LARGE SCALE GENOMIC DNA]</scope>
    <source>
        <strain evidence="1 2">NL-1719</strain>
    </source>
</reference>
<sequence>MVLMEVDRQLRARVKRARSPDGDSPPRATKRLSLASREILSLGLPVAHLPTGVATTTSSRHPSEDWVAQTGGLSIDSPVFPGYSLLTPTLEGDNRGLNVIEDEDMNMDAESDFLQPHGRGLLQSTSSLSQNVVAGASDPTSSNGGQQTQPQLIHPTPHLSTMDSTDLLQHFGGLRHPETRPSSPNEMAISPTPSMYISGRWKKPKFSMGPRADCEKCRLGVKGHWVHLD</sequence>
<evidence type="ECO:0000313" key="1">
    <source>
        <dbReference type="EMBL" id="TFK72186.1"/>
    </source>
</evidence>